<dbReference type="GO" id="GO:0016746">
    <property type="term" value="F:acyltransferase activity"/>
    <property type="evidence" value="ECO:0007669"/>
    <property type="project" value="UniProtKB-KW"/>
</dbReference>
<dbReference type="InterPro" id="IPR004960">
    <property type="entry name" value="LipA_acyltrans"/>
</dbReference>
<keyword evidence="8" id="KW-1185">Reference proteome</keyword>
<keyword evidence="3" id="KW-0997">Cell inner membrane</keyword>
<keyword evidence="2" id="KW-1003">Cell membrane</keyword>
<comment type="subcellular location">
    <subcellularLocation>
        <location evidence="1">Cell inner membrane</location>
    </subcellularLocation>
</comment>
<accession>A0A080N4D0</accession>
<dbReference type="eggNOG" id="COG1560">
    <property type="taxonomic scope" value="Bacteria"/>
</dbReference>
<dbReference type="GO" id="GO:0009247">
    <property type="term" value="P:glycolipid biosynthetic process"/>
    <property type="evidence" value="ECO:0007669"/>
    <property type="project" value="UniProtKB-ARBA"/>
</dbReference>
<dbReference type="Proteomes" id="UP000028730">
    <property type="component" value="Unassembled WGS sequence"/>
</dbReference>
<dbReference type="STRING" id="1341695.BBOMB_0584"/>
<sequence>MFNRFLVFLAKHPHVIPERMLRGLFLVAADVAWLFDVSGVRQLERNLNHVLTSANDGRRPSRRQLRRVSRQGMRSYFTYFAEAMTVGAQSTRRLLARTRPAGPGYPIARKVTHEQGLSIPIAIGHQGNWDYEGLLASNRLAPVTTVAERLKDDELLKTFIDIRKRVSIDVLLTGTPHLTEKLEKILTGTHASVPLMGDRDLGPNGEFVEAFGSIIRVARGPATLALDTGLPFFVVTMYRERLHGRRRKEAGISQGYVVYISEPLDIAAMRSLPREEAIHAISQAWVDEWSKAIKAHPQDWHMLQPIFLEDLDFSRLRNVPQTVVDRLDDRQRSQLRDQG</sequence>
<organism evidence="7 8">
    <name type="scientific">Bifidobacterium bombi DSM 19703</name>
    <dbReference type="NCBI Taxonomy" id="1341695"/>
    <lineage>
        <taxon>Bacteria</taxon>
        <taxon>Bacillati</taxon>
        <taxon>Actinomycetota</taxon>
        <taxon>Actinomycetes</taxon>
        <taxon>Bifidobacteriales</taxon>
        <taxon>Bifidobacteriaceae</taxon>
        <taxon>Bifidobacterium</taxon>
    </lineage>
</organism>
<comment type="caution">
    <text evidence="7">The sequence shown here is derived from an EMBL/GenBank/DDBJ whole genome shotgun (WGS) entry which is preliminary data.</text>
</comment>
<evidence type="ECO:0000256" key="5">
    <source>
        <dbReference type="ARBA" id="ARBA00023136"/>
    </source>
</evidence>
<proteinExistence type="predicted"/>
<keyword evidence="6 7" id="KW-0012">Acyltransferase</keyword>
<dbReference type="RefSeq" id="WP_044086964.1">
    <property type="nucleotide sequence ID" value="NZ_ATLK01000001.1"/>
</dbReference>
<evidence type="ECO:0000313" key="8">
    <source>
        <dbReference type="Proteomes" id="UP000028730"/>
    </source>
</evidence>
<dbReference type="PANTHER" id="PTHR30606">
    <property type="entry name" value="LIPID A BIOSYNTHESIS LAUROYL ACYLTRANSFERASE"/>
    <property type="match status" value="1"/>
</dbReference>
<dbReference type="Pfam" id="PF03279">
    <property type="entry name" value="Lip_A_acyltrans"/>
    <property type="match status" value="1"/>
</dbReference>
<dbReference type="GO" id="GO:0005886">
    <property type="term" value="C:plasma membrane"/>
    <property type="evidence" value="ECO:0007669"/>
    <property type="project" value="UniProtKB-SubCell"/>
</dbReference>
<dbReference type="AlphaFoldDB" id="A0A080N4D0"/>
<dbReference type="PANTHER" id="PTHR30606:SF10">
    <property type="entry name" value="PHOSPHATIDYLINOSITOL MANNOSIDE ACYLTRANSFERASE"/>
    <property type="match status" value="1"/>
</dbReference>
<evidence type="ECO:0000256" key="2">
    <source>
        <dbReference type="ARBA" id="ARBA00022475"/>
    </source>
</evidence>
<name>A0A080N4D0_9BIFI</name>
<keyword evidence="4 7" id="KW-0808">Transferase</keyword>
<dbReference type="NCBIfam" id="NF005919">
    <property type="entry name" value="PRK07920.1"/>
    <property type="match status" value="1"/>
</dbReference>
<protein>
    <submittedName>
        <fullName evidence="7">Lipid A biosynthesis acyltransferase</fullName>
    </submittedName>
</protein>
<keyword evidence="5" id="KW-0472">Membrane</keyword>
<dbReference type="OrthoDB" id="9803456at2"/>
<reference evidence="7 8" key="1">
    <citation type="journal article" date="2014" name="Appl. Environ. Microbiol.">
        <title>Genomic encyclopedia of type strains of the genus Bifidobacterium.</title>
        <authorList>
            <person name="Milani C."/>
            <person name="Lugli G.A."/>
            <person name="Duranti S."/>
            <person name="Turroni F."/>
            <person name="Bottacini F."/>
            <person name="Mangifesta M."/>
            <person name="Sanchez B."/>
            <person name="Viappiani A."/>
            <person name="Mancabelli L."/>
            <person name="Taminiau B."/>
            <person name="Delcenserie V."/>
            <person name="Barrangou R."/>
            <person name="Margolles A."/>
            <person name="van Sinderen D."/>
            <person name="Ventura M."/>
        </authorList>
    </citation>
    <scope>NUCLEOTIDE SEQUENCE [LARGE SCALE GENOMIC DNA]</scope>
    <source>
        <strain evidence="7 8">DSM 19703</strain>
    </source>
</reference>
<gene>
    <name evidence="7" type="ORF">BBOMB_0584</name>
</gene>
<evidence type="ECO:0000256" key="1">
    <source>
        <dbReference type="ARBA" id="ARBA00004533"/>
    </source>
</evidence>
<evidence type="ECO:0000313" key="7">
    <source>
        <dbReference type="EMBL" id="KFF31245.1"/>
    </source>
</evidence>
<evidence type="ECO:0000256" key="6">
    <source>
        <dbReference type="ARBA" id="ARBA00023315"/>
    </source>
</evidence>
<dbReference type="EMBL" id="ATLK01000001">
    <property type="protein sequence ID" value="KFF31245.1"/>
    <property type="molecule type" value="Genomic_DNA"/>
</dbReference>
<evidence type="ECO:0000256" key="4">
    <source>
        <dbReference type="ARBA" id="ARBA00022679"/>
    </source>
</evidence>
<evidence type="ECO:0000256" key="3">
    <source>
        <dbReference type="ARBA" id="ARBA00022519"/>
    </source>
</evidence>